<keyword evidence="1" id="KW-0805">Transcription regulation</keyword>
<organism evidence="5 6">
    <name type="scientific">Asticcacaulis aquaticus</name>
    <dbReference type="NCBI Taxonomy" id="2984212"/>
    <lineage>
        <taxon>Bacteria</taxon>
        <taxon>Pseudomonadati</taxon>
        <taxon>Pseudomonadota</taxon>
        <taxon>Alphaproteobacteria</taxon>
        <taxon>Caulobacterales</taxon>
        <taxon>Caulobacteraceae</taxon>
        <taxon>Asticcacaulis</taxon>
    </lineage>
</organism>
<dbReference type="InterPro" id="IPR000792">
    <property type="entry name" value="Tscrpt_reg_LuxR_C"/>
</dbReference>
<dbReference type="Pfam" id="PF00196">
    <property type="entry name" value="GerE"/>
    <property type="match status" value="1"/>
</dbReference>
<dbReference type="PROSITE" id="PS50043">
    <property type="entry name" value="HTH_LUXR_2"/>
    <property type="match status" value="1"/>
</dbReference>
<comment type="caution">
    <text evidence="5">The sequence shown here is derived from an EMBL/GenBank/DDBJ whole genome shotgun (WGS) entry which is preliminary data.</text>
</comment>
<evidence type="ECO:0000313" key="6">
    <source>
        <dbReference type="Proteomes" id="UP001214854"/>
    </source>
</evidence>
<proteinExistence type="predicted"/>
<dbReference type="PANTHER" id="PTHR44688">
    <property type="entry name" value="DNA-BINDING TRANSCRIPTIONAL ACTIVATOR DEVR_DOSR"/>
    <property type="match status" value="1"/>
</dbReference>
<dbReference type="CDD" id="cd06170">
    <property type="entry name" value="LuxR_C_like"/>
    <property type="match status" value="1"/>
</dbReference>
<dbReference type="PRINTS" id="PR00038">
    <property type="entry name" value="HTHLUXR"/>
</dbReference>
<protein>
    <submittedName>
        <fullName evidence="5">LuxR C-terminal-related transcriptional regulator</fullName>
    </submittedName>
</protein>
<dbReference type="Gene3D" id="3.30.450.80">
    <property type="entry name" value="Transcription factor LuxR-like, autoinducer-binding domain"/>
    <property type="match status" value="1"/>
</dbReference>
<feature type="domain" description="HTH luxR-type" evidence="4">
    <location>
        <begin position="179"/>
        <end position="244"/>
    </location>
</feature>
<dbReference type="Proteomes" id="UP001214854">
    <property type="component" value="Unassembled WGS sequence"/>
</dbReference>
<dbReference type="InterPro" id="IPR005143">
    <property type="entry name" value="TF_LuxR_autoind-bd_dom"/>
</dbReference>
<accession>A0ABT5HZ19</accession>
<keyword evidence="6" id="KW-1185">Reference proteome</keyword>
<evidence type="ECO:0000256" key="1">
    <source>
        <dbReference type="ARBA" id="ARBA00023015"/>
    </source>
</evidence>
<dbReference type="PANTHER" id="PTHR44688:SF16">
    <property type="entry name" value="DNA-BINDING TRANSCRIPTIONAL ACTIVATOR DEVR_DOSR"/>
    <property type="match status" value="1"/>
</dbReference>
<dbReference type="InterPro" id="IPR036693">
    <property type="entry name" value="TF_LuxR_autoind-bd_dom_sf"/>
</dbReference>
<evidence type="ECO:0000313" key="5">
    <source>
        <dbReference type="EMBL" id="MDC7685263.1"/>
    </source>
</evidence>
<dbReference type="Pfam" id="PF03472">
    <property type="entry name" value="Autoind_bind"/>
    <property type="match status" value="1"/>
</dbReference>
<keyword evidence="2" id="KW-0238">DNA-binding</keyword>
<sequence>MPSYVRTRLLAAREFAIDELEGLRSNHPAYDTSIIDTLRHFVPFEYYFFSGVDLDNCRTGTNLLLLSNMPELGVQEYHNSGLVESDPLITLVSPDRPVMAWSEVPETELRKPKVQALVRLLNEHHIPPRLIVSQWNRQGVFYGLAGYARQKPFTLEETAMLTWFSNRIHHDLCEPVLTGFNQRIGLSNGERACIELASKGRTSEEISKDLKLSTETVNSYIKIASRKLGARNRTHAIADALRLGIIE</sequence>
<evidence type="ECO:0000259" key="4">
    <source>
        <dbReference type="PROSITE" id="PS50043"/>
    </source>
</evidence>
<dbReference type="InterPro" id="IPR016032">
    <property type="entry name" value="Sig_transdc_resp-reg_C-effctor"/>
</dbReference>
<dbReference type="Gene3D" id="1.10.10.10">
    <property type="entry name" value="Winged helix-like DNA-binding domain superfamily/Winged helix DNA-binding domain"/>
    <property type="match status" value="1"/>
</dbReference>
<dbReference type="SUPFAM" id="SSF46894">
    <property type="entry name" value="C-terminal effector domain of the bipartite response regulators"/>
    <property type="match status" value="1"/>
</dbReference>
<evidence type="ECO:0000256" key="2">
    <source>
        <dbReference type="ARBA" id="ARBA00023125"/>
    </source>
</evidence>
<name>A0ABT5HZ19_9CAUL</name>
<dbReference type="SUPFAM" id="SSF75516">
    <property type="entry name" value="Pheromone-binding domain of LuxR-like quorum-sensing transcription factors"/>
    <property type="match status" value="1"/>
</dbReference>
<gene>
    <name evidence="5" type="ORF">PQU92_18420</name>
</gene>
<dbReference type="InterPro" id="IPR036388">
    <property type="entry name" value="WH-like_DNA-bd_sf"/>
</dbReference>
<reference evidence="5 6" key="1">
    <citation type="submission" date="2023-01" db="EMBL/GenBank/DDBJ databases">
        <title>Novel species of the genus Asticcacaulis isolated from rivers.</title>
        <authorList>
            <person name="Lu H."/>
        </authorList>
    </citation>
    <scope>NUCLEOTIDE SEQUENCE [LARGE SCALE GENOMIC DNA]</scope>
    <source>
        <strain evidence="5 6">BYS171W</strain>
    </source>
</reference>
<keyword evidence="3" id="KW-0804">Transcription</keyword>
<dbReference type="SMART" id="SM00421">
    <property type="entry name" value="HTH_LUXR"/>
    <property type="match status" value="1"/>
</dbReference>
<dbReference type="EMBL" id="JAQQKX010000027">
    <property type="protein sequence ID" value="MDC7685263.1"/>
    <property type="molecule type" value="Genomic_DNA"/>
</dbReference>
<evidence type="ECO:0000256" key="3">
    <source>
        <dbReference type="ARBA" id="ARBA00023163"/>
    </source>
</evidence>
<dbReference type="RefSeq" id="WP_272749765.1">
    <property type="nucleotide sequence ID" value="NZ_JAQQKX010000027.1"/>
</dbReference>